<dbReference type="EMBL" id="SDIL01000049">
    <property type="protein sequence ID" value="RXK38373.1"/>
    <property type="molecule type" value="Genomic_DNA"/>
</dbReference>
<dbReference type="InParanoid" id="A0A4Q1BKU1"/>
<organism evidence="1 2">
    <name type="scientific">Tremella mesenterica</name>
    <name type="common">Jelly fungus</name>
    <dbReference type="NCBI Taxonomy" id="5217"/>
    <lineage>
        <taxon>Eukaryota</taxon>
        <taxon>Fungi</taxon>
        <taxon>Dikarya</taxon>
        <taxon>Basidiomycota</taxon>
        <taxon>Agaricomycotina</taxon>
        <taxon>Tremellomycetes</taxon>
        <taxon>Tremellales</taxon>
        <taxon>Tremellaceae</taxon>
        <taxon>Tremella</taxon>
    </lineage>
</organism>
<proteinExistence type="predicted"/>
<gene>
    <name evidence="1" type="ORF">M231_04415</name>
</gene>
<accession>A0A4Q1BKU1</accession>
<comment type="caution">
    <text evidence="1">The sequence shown here is derived from an EMBL/GenBank/DDBJ whole genome shotgun (WGS) entry which is preliminary data.</text>
</comment>
<reference evidence="1 2" key="1">
    <citation type="submission" date="2016-06" db="EMBL/GenBank/DDBJ databases">
        <title>Evolution of pathogenesis and genome organization in the Tremellales.</title>
        <authorList>
            <person name="Cuomo C."/>
            <person name="Litvintseva A."/>
            <person name="Heitman J."/>
            <person name="Chen Y."/>
            <person name="Sun S."/>
            <person name="Springer D."/>
            <person name="Dromer F."/>
            <person name="Young S."/>
            <person name="Zeng Q."/>
            <person name="Chapman S."/>
            <person name="Gujja S."/>
            <person name="Saif S."/>
            <person name="Birren B."/>
        </authorList>
    </citation>
    <scope>NUCLEOTIDE SEQUENCE [LARGE SCALE GENOMIC DNA]</scope>
    <source>
        <strain evidence="1 2">ATCC 28783</strain>
    </source>
</reference>
<evidence type="ECO:0000313" key="1">
    <source>
        <dbReference type="EMBL" id="RXK38373.1"/>
    </source>
</evidence>
<sequence>MSSQTPEFTDEIRAALRVAIKYPPGVLPSEESMFQHHPSLKLITEPEDTEPRTLKNILPELLMQDKEQKVVIDSSFSDMNFGLQSISSVREGSLSSPNSNDPSLDVWYFTCIVRVPSMAYRRSLVDSSRPFTLYTRPSSIRDGNTSYGQVPKIEGFTQTGSIYVHSTHITVQIISQLKQGNVTCAGPEITQGRLDNCYCSVAYPRRSTLELRSVR</sequence>
<dbReference type="AlphaFoldDB" id="A0A4Q1BKU1"/>
<dbReference type="Proteomes" id="UP000289152">
    <property type="component" value="Unassembled WGS sequence"/>
</dbReference>
<name>A0A4Q1BKU1_TREME</name>
<keyword evidence="2" id="KW-1185">Reference proteome</keyword>
<protein>
    <submittedName>
        <fullName evidence="1">Uncharacterized protein</fullName>
    </submittedName>
</protein>
<evidence type="ECO:0000313" key="2">
    <source>
        <dbReference type="Proteomes" id="UP000289152"/>
    </source>
</evidence>
<dbReference type="VEuPathDB" id="FungiDB:TREMEDRAFT_62412"/>